<dbReference type="InterPro" id="IPR043504">
    <property type="entry name" value="Peptidase_S1_PA_chymotrypsin"/>
</dbReference>
<dbReference type="AlphaFoldDB" id="A0A396S5Q1"/>
<comment type="caution">
    <text evidence="4">The sequence shown here is derived from an EMBL/GenBank/DDBJ whole genome shotgun (WGS) entry which is preliminary data.</text>
</comment>
<dbReference type="GO" id="GO:0006508">
    <property type="term" value="P:proteolysis"/>
    <property type="evidence" value="ECO:0007669"/>
    <property type="project" value="UniProtKB-KW"/>
</dbReference>
<keyword evidence="4" id="KW-0645">Protease</keyword>
<evidence type="ECO:0000313" key="5">
    <source>
        <dbReference type="Proteomes" id="UP000265692"/>
    </source>
</evidence>
<proteinExistence type="predicted"/>
<dbReference type="SUPFAM" id="SSF50494">
    <property type="entry name" value="Trypsin-like serine proteases"/>
    <property type="match status" value="1"/>
</dbReference>
<evidence type="ECO:0000256" key="1">
    <source>
        <dbReference type="ARBA" id="ARBA00022825"/>
    </source>
</evidence>
<accession>A0A396S5Q1</accession>
<dbReference type="InterPro" id="IPR001940">
    <property type="entry name" value="Peptidase_S1C"/>
</dbReference>
<dbReference type="EMBL" id="QWEI01000006">
    <property type="protein sequence ID" value="RHW35827.1"/>
    <property type="molecule type" value="Genomic_DNA"/>
</dbReference>
<dbReference type="Gene3D" id="2.40.10.10">
    <property type="entry name" value="Trypsin-like serine proteases"/>
    <property type="match status" value="2"/>
</dbReference>
<keyword evidence="1" id="KW-0720">Serine protease</keyword>
<dbReference type="Pfam" id="PF13365">
    <property type="entry name" value="Trypsin_2"/>
    <property type="match status" value="1"/>
</dbReference>
<dbReference type="GO" id="GO:0004252">
    <property type="term" value="F:serine-type endopeptidase activity"/>
    <property type="evidence" value="ECO:0007669"/>
    <property type="project" value="InterPro"/>
</dbReference>
<keyword evidence="3" id="KW-0812">Transmembrane</keyword>
<evidence type="ECO:0000313" key="4">
    <source>
        <dbReference type="EMBL" id="RHW35827.1"/>
    </source>
</evidence>
<protein>
    <submittedName>
        <fullName evidence="4">Serine protease</fullName>
    </submittedName>
</protein>
<organism evidence="4 5">
    <name type="scientific">Ureibacillus yapensis</name>
    <dbReference type="NCBI Taxonomy" id="2304605"/>
    <lineage>
        <taxon>Bacteria</taxon>
        <taxon>Bacillati</taxon>
        <taxon>Bacillota</taxon>
        <taxon>Bacilli</taxon>
        <taxon>Bacillales</taxon>
        <taxon>Caryophanaceae</taxon>
        <taxon>Ureibacillus</taxon>
    </lineage>
</organism>
<dbReference type="PANTHER" id="PTHR43019">
    <property type="entry name" value="SERINE ENDOPROTEASE DEGS"/>
    <property type="match status" value="1"/>
</dbReference>
<name>A0A396S5Q1_9BACL</name>
<dbReference type="InterPro" id="IPR009003">
    <property type="entry name" value="Peptidase_S1_PA"/>
</dbReference>
<evidence type="ECO:0000256" key="3">
    <source>
        <dbReference type="SAM" id="Phobius"/>
    </source>
</evidence>
<dbReference type="Proteomes" id="UP000265692">
    <property type="component" value="Unassembled WGS sequence"/>
</dbReference>
<gene>
    <name evidence="4" type="ORF">D1B33_12040</name>
</gene>
<keyword evidence="5" id="KW-1185">Reference proteome</keyword>
<dbReference type="PRINTS" id="PR00834">
    <property type="entry name" value="PROTEASES2C"/>
</dbReference>
<feature type="transmembrane region" description="Helical" evidence="3">
    <location>
        <begin position="52"/>
        <end position="75"/>
    </location>
</feature>
<reference evidence="4 5" key="1">
    <citation type="submission" date="2018-08" db="EMBL/GenBank/DDBJ databases">
        <title>Lysinibacillus sp. YLB-03 draft genome sequence.</title>
        <authorList>
            <person name="Yu L."/>
        </authorList>
    </citation>
    <scope>NUCLEOTIDE SEQUENCE [LARGE SCALE GENOMIC DNA]</scope>
    <source>
        <strain evidence="4 5">YLB-03</strain>
    </source>
</reference>
<feature type="coiled-coil region" evidence="2">
    <location>
        <begin position="15"/>
        <end position="42"/>
    </location>
</feature>
<evidence type="ECO:0000256" key="2">
    <source>
        <dbReference type="SAM" id="Coils"/>
    </source>
</evidence>
<sequence>MDKKKNEDFEPISEEELIELVLEEQKKALEKAREERLSGVKEPKKRPKRIRLFAWMMAAMLAFSTFAVIFEIYSIPAIEFLKASSQLSSQENIQQYKQAVVEIKTNDGKGTGFSISQDGYIVTNHHVIEDALTLTVIFPDAESLFKGKVVETYPEIDLAIVKIDAEHLPYLPLAESYTPTENEEIYFIGNPLYFTGIANKGNVIDYTLLEDWDEEVLMIKAPVYRGNSGSPVINKNGSVIGVVFATLEHETHGRVGLFVPVDLLQEKLKK</sequence>
<keyword evidence="3" id="KW-1133">Transmembrane helix</keyword>
<keyword evidence="2" id="KW-0175">Coiled coil</keyword>
<dbReference type="OrthoDB" id="9766361at2"/>
<keyword evidence="1" id="KW-0378">Hydrolase</keyword>
<dbReference type="PANTHER" id="PTHR43019:SF23">
    <property type="entry name" value="PROTEASE DO-LIKE 5, CHLOROPLASTIC"/>
    <property type="match status" value="1"/>
</dbReference>
<dbReference type="RefSeq" id="WP_118876646.1">
    <property type="nucleotide sequence ID" value="NZ_QWEI01000006.1"/>
</dbReference>
<keyword evidence="3" id="KW-0472">Membrane</keyword>